<dbReference type="Proteomes" id="UP000270296">
    <property type="component" value="Unassembled WGS sequence"/>
</dbReference>
<organism evidence="5">
    <name type="scientific">Soboliphyme baturini</name>
    <dbReference type="NCBI Taxonomy" id="241478"/>
    <lineage>
        <taxon>Eukaryota</taxon>
        <taxon>Metazoa</taxon>
        <taxon>Ecdysozoa</taxon>
        <taxon>Nematoda</taxon>
        <taxon>Enoplea</taxon>
        <taxon>Dorylaimia</taxon>
        <taxon>Dioctophymatida</taxon>
        <taxon>Dioctophymatoidea</taxon>
        <taxon>Soboliphymatidae</taxon>
        <taxon>Soboliphyme</taxon>
    </lineage>
</organism>
<dbReference type="EMBL" id="UZAM01010536">
    <property type="protein sequence ID" value="VDP12737.1"/>
    <property type="molecule type" value="Genomic_DNA"/>
</dbReference>
<feature type="region of interest" description="Disordered" evidence="1">
    <location>
        <begin position="53"/>
        <end position="74"/>
    </location>
</feature>
<reference evidence="5" key="1">
    <citation type="submission" date="2016-06" db="UniProtKB">
        <authorList>
            <consortium name="WormBaseParasite"/>
        </authorList>
    </citation>
    <scope>IDENTIFICATION</scope>
</reference>
<dbReference type="Pfam" id="PF15038">
    <property type="entry name" value="Jiraiya"/>
    <property type="match status" value="1"/>
</dbReference>
<evidence type="ECO:0000256" key="2">
    <source>
        <dbReference type="SAM" id="Phobius"/>
    </source>
</evidence>
<dbReference type="AlphaFoldDB" id="A0A183IUN6"/>
<gene>
    <name evidence="3" type="ORF">SBAD_LOCUS7332</name>
</gene>
<reference evidence="3 4" key="2">
    <citation type="submission" date="2018-11" db="EMBL/GenBank/DDBJ databases">
        <authorList>
            <consortium name="Pathogen Informatics"/>
        </authorList>
    </citation>
    <scope>NUCLEOTIDE SEQUENCE [LARGE SCALE GENOMIC DNA]</scope>
</reference>
<feature type="transmembrane region" description="Helical" evidence="2">
    <location>
        <begin position="289"/>
        <end position="314"/>
    </location>
</feature>
<feature type="transmembrane region" description="Helical" evidence="2">
    <location>
        <begin position="241"/>
        <end position="268"/>
    </location>
</feature>
<protein>
    <submittedName>
        <fullName evidence="5">MARVEL domain-containing protein</fullName>
    </submittedName>
</protein>
<proteinExistence type="predicted"/>
<evidence type="ECO:0000313" key="4">
    <source>
        <dbReference type="Proteomes" id="UP000270296"/>
    </source>
</evidence>
<keyword evidence="2" id="KW-0812">Transmembrane</keyword>
<sequence length="379" mass="42001">MRSSRYTCYSDTGAKGVPLCLLIILTVDWFLWKPLEVATKTTNVVMLRHQYIPSPSKEKPDNPVLMSPSSRNGPHSVTYNRFSPKAFQQSGQERSSAWSNPPYSPSVVTDPWFENAVFDGSRTMRNGDVKMSPSENLSSVRNSVQCKLPESGLINIQAEGNSNILLMPHVADQSTSNPGSRSDLVSRRNHEQTCYGLLSLITVGFPAGIMAVLSLILLIFVNNVYGSVIITERSIMVLRDLCSSFCSVTLVGSICSIMCCFMECYFCLKLMKLRKDATIRIAYYRNESLYLRFFAIGGFFVGVVMFLFAVLMYVHLVGQRQGSTVATTSISVIVSVGILLCLSIFVHGVYSWLCGTLQSTHDGGNADKLVFDKKYSTLV</sequence>
<evidence type="ECO:0000313" key="5">
    <source>
        <dbReference type="WBParaSite" id="SBAD_0000760701-mRNA-1"/>
    </source>
</evidence>
<keyword evidence="2" id="KW-0472">Membrane</keyword>
<keyword evidence="2" id="KW-1133">Transmembrane helix</keyword>
<name>A0A183IUN6_9BILA</name>
<feature type="transmembrane region" description="Helical" evidence="2">
    <location>
        <begin position="197"/>
        <end position="221"/>
    </location>
</feature>
<dbReference type="PANTHER" id="PTHR39947:SF1">
    <property type="entry name" value="IP19862P"/>
    <property type="match status" value="1"/>
</dbReference>
<evidence type="ECO:0000256" key="1">
    <source>
        <dbReference type="SAM" id="MobiDB-lite"/>
    </source>
</evidence>
<dbReference type="WBParaSite" id="SBAD_0000760701-mRNA-1">
    <property type="protein sequence ID" value="SBAD_0000760701-mRNA-1"/>
    <property type="gene ID" value="SBAD_0000760701"/>
</dbReference>
<accession>A0A183IUN6</accession>
<feature type="transmembrane region" description="Helical" evidence="2">
    <location>
        <begin position="326"/>
        <end position="350"/>
    </location>
</feature>
<dbReference type="PANTHER" id="PTHR39947">
    <property type="entry name" value="IP19862P"/>
    <property type="match status" value="1"/>
</dbReference>
<keyword evidence="4" id="KW-1185">Reference proteome</keyword>
<dbReference type="InterPro" id="IPR029201">
    <property type="entry name" value="Jiraiya"/>
</dbReference>
<evidence type="ECO:0000313" key="3">
    <source>
        <dbReference type="EMBL" id="VDP12737.1"/>
    </source>
</evidence>